<evidence type="ECO:0000313" key="3">
    <source>
        <dbReference type="EMBL" id="KAG8231577.1"/>
    </source>
</evidence>
<dbReference type="PANTHER" id="PTHR22801:SF63">
    <property type="entry name" value="C-TYPE LECTIN DOMAIN-CONTAINING PROTEIN"/>
    <property type="match status" value="1"/>
</dbReference>
<evidence type="ECO:0000259" key="2">
    <source>
        <dbReference type="PROSITE" id="PS50041"/>
    </source>
</evidence>
<dbReference type="EMBL" id="KZ308560">
    <property type="protein sequence ID" value="KAG8231577.1"/>
    <property type="molecule type" value="Genomic_DNA"/>
</dbReference>
<dbReference type="Proteomes" id="UP000792457">
    <property type="component" value="Unassembled WGS sequence"/>
</dbReference>
<dbReference type="SUPFAM" id="SSF56436">
    <property type="entry name" value="C-type lectin-like"/>
    <property type="match status" value="1"/>
</dbReference>
<gene>
    <name evidence="3" type="ORF">J437_LFUL011573</name>
</gene>
<evidence type="ECO:0000256" key="1">
    <source>
        <dbReference type="SAM" id="SignalP"/>
    </source>
</evidence>
<proteinExistence type="predicted"/>
<name>A0A8K0P3C2_LADFU</name>
<dbReference type="Pfam" id="PF00059">
    <property type="entry name" value="Lectin_C"/>
    <property type="match status" value="1"/>
</dbReference>
<dbReference type="InterPro" id="IPR016187">
    <property type="entry name" value="CTDL_fold"/>
</dbReference>
<evidence type="ECO:0000313" key="4">
    <source>
        <dbReference type="Proteomes" id="UP000792457"/>
    </source>
</evidence>
<feature type="signal peptide" evidence="1">
    <location>
        <begin position="1"/>
        <end position="40"/>
    </location>
</feature>
<protein>
    <recommendedName>
        <fullName evidence="2">C-type lectin domain-containing protein</fullName>
    </recommendedName>
</protein>
<keyword evidence="4" id="KW-1185">Reference proteome</keyword>
<dbReference type="InterPro" id="IPR001304">
    <property type="entry name" value="C-type_lectin-like"/>
</dbReference>
<reference evidence="3" key="2">
    <citation type="submission" date="2017-10" db="EMBL/GenBank/DDBJ databases">
        <title>Ladona fulva Genome sequencing and assembly.</title>
        <authorList>
            <person name="Murali S."/>
            <person name="Richards S."/>
            <person name="Bandaranaike D."/>
            <person name="Bellair M."/>
            <person name="Blankenburg K."/>
            <person name="Chao H."/>
            <person name="Dinh H."/>
            <person name="Doddapaneni H."/>
            <person name="Dugan-Rocha S."/>
            <person name="Elkadiri S."/>
            <person name="Gnanaolivu R."/>
            <person name="Hernandez B."/>
            <person name="Skinner E."/>
            <person name="Javaid M."/>
            <person name="Lee S."/>
            <person name="Li M."/>
            <person name="Ming W."/>
            <person name="Munidasa M."/>
            <person name="Muniz J."/>
            <person name="Nguyen L."/>
            <person name="Hughes D."/>
            <person name="Osuji N."/>
            <person name="Pu L.-L."/>
            <person name="Puazo M."/>
            <person name="Qu C."/>
            <person name="Quiroz J."/>
            <person name="Raj R."/>
            <person name="Weissenberger G."/>
            <person name="Xin Y."/>
            <person name="Zou X."/>
            <person name="Han Y."/>
            <person name="Worley K."/>
            <person name="Muzny D."/>
            <person name="Gibbs R."/>
        </authorList>
    </citation>
    <scope>NUCLEOTIDE SEQUENCE</scope>
    <source>
        <strain evidence="3">Sampled in the wild</strain>
    </source>
</reference>
<dbReference type="PANTHER" id="PTHR22801">
    <property type="entry name" value="LITHOSTATHINE"/>
    <property type="match status" value="1"/>
</dbReference>
<dbReference type="AlphaFoldDB" id="A0A8K0P3C2"/>
<accession>A0A8K0P3C2</accession>
<dbReference type="Gene3D" id="3.10.100.10">
    <property type="entry name" value="Mannose-Binding Protein A, subunit A"/>
    <property type="match status" value="1"/>
</dbReference>
<comment type="caution">
    <text evidence="3">The sequence shown here is derived from an EMBL/GenBank/DDBJ whole genome shotgun (WGS) entry which is preliminary data.</text>
</comment>
<feature type="domain" description="C-type lectin" evidence="2">
    <location>
        <begin position="79"/>
        <end position="187"/>
    </location>
</feature>
<dbReference type="InterPro" id="IPR050801">
    <property type="entry name" value="Ca-Dep_Lectins_ImmuneDev"/>
</dbReference>
<keyword evidence="1" id="KW-0732">Signal</keyword>
<dbReference type="SMART" id="SM00034">
    <property type="entry name" value="CLECT"/>
    <property type="match status" value="1"/>
</dbReference>
<sequence>MGEECWGNEIEKGLVRRKMFPSFHLLFIALSLAQLQTATSSPESKNVIPYVGNIPCSKLYEFIKPLLKGYEYFPGVGFYKFYSGGTNYFSKAKKVCESDGAHLAIPNSYAEANALHTIYSRFPDTHRFAFIGFHDQSSEGKYVTIFGDPLYKTGYSKWSSGEPNQYGGNEDCGSIHRNGGLNDIPCEVSAVKIPFFCEHKALQWIF</sequence>
<feature type="chain" id="PRO_5035455227" description="C-type lectin domain-containing protein" evidence="1">
    <location>
        <begin position="41"/>
        <end position="206"/>
    </location>
</feature>
<dbReference type="OrthoDB" id="7357196at2759"/>
<dbReference type="InterPro" id="IPR016186">
    <property type="entry name" value="C-type_lectin-like/link_sf"/>
</dbReference>
<organism evidence="3 4">
    <name type="scientific">Ladona fulva</name>
    <name type="common">Scarce chaser dragonfly</name>
    <name type="synonym">Libellula fulva</name>
    <dbReference type="NCBI Taxonomy" id="123851"/>
    <lineage>
        <taxon>Eukaryota</taxon>
        <taxon>Metazoa</taxon>
        <taxon>Ecdysozoa</taxon>
        <taxon>Arthropoda</taxon>
        <taxon>Hexapoda</taxon>
        <taxon>Insecta</taxon>
        <taxon>Pterygota</taxon>
        <taxon>Palaeoptera</taxon>
        <taxon>Odonata</taxon>
        <taxon>Epiprocta</taxon>
        <taxon>Anisoptera</taxon>
        <taxon>Libelluloidea</taxon>
        <taxon>Libellulidae</taxon>
        <taxon>Ladona</taxon>
    </lineage>
</organism>
<reference evidence="3" key="1">
    <citation type="submission" date="2013-04" db="EMBL/GenBank/DDBJ databases">
        <authorList>
            <person name="Qu J."/>
            <person name="Murali S.C."/>
            <person name="Bandaranaike D."/>
            <person name="Bellair M."/>
            <person name="Blankenburg K."/>
            <person name="Chao H."/>
            <person name="Dinh H."/>
            <person name="Doddapaneni H."/>
            <person name="Downs B."/>
            <person name="Dugan-Rocha S."/>
            <person name="Elkadiri S."/>
            <person name="Gnanaolivu R.D."/>
            <person name="Hernandez B."/>
            <person name="Javaid M."/>
            <person name="Jayaseelan J.C."/>
            <person name="Lee S."/>
            <person name="Li M."/>
            <person name="Ming W."/>
            <person name="Munidasa M."/>
            <person name="Muniz J."/>
            <person name="Nguyen L."/>
            <person name="Ongeri F."/>
            <person name="Osuji N."/>
            <person name="Pu L.-L."/>
            <person name="Puazo M."/>
            <person name="Qu C."/>
            <person name="Quiroz J."/>
            <person name="Raj R."/>
            <person name="Weissenberger G."/>
            <person name="Xin Y."/>
            <person name="Zou X."/>
            <person name="Han Y."/>
            <person name="Richards S."/>
            <person name="Worley K."/>
            <person name="Muzny D."/>
            <person name="Gibbs R."/>
        </authorList>
    </citation>
    <scope>NUCLEOTIDE SEQUENCE</scope>
    <source>
        <strain evidence="3">Sampled in the wild</strain>
    </source>
</reference>
<dbReference type="PROSITE" id="PS50041">
    <property type="entry name" value="C_TYPE_LECTIN_2"/>
    <property type="match status" value="1"/>
</dbReference>